<evidence type="ECO:0000256" key="6">
    <source>
        <dbReference type="SAM" id="Phobius"/>
    </source>
</evidence>
<dbReference type="Pfam" id="PF06305">
    <property type="entry name" value="LapA_dom"/>
    <property type="match status" value="1"/>
</dbReference>
<comment type="caution">
    <text evidence="8">The sequence shown here is derived from an EMBL/GenBank/DDBJ whole genome shotgun (WGS) entry which is preliminary data.</text>
</comment>
<feature type="transmembrane region" description="Helical" evidence="6">
    <location>
        <begin position="115"/>
        <end position="135"/>
    </location>
</feature>
<evidence type="ECO:0000313" key="9">
    <source>
        <dbReference type="Proteomes" id="UP001596025"/>
    </source>
</evidence>
<dbReference type="RefSeq" id="WP_387991975.1">
    <property type="nucleotide sequence ID" value="NZ_JBHSGR010000022.1"/>
</dbReference>
<keyword evidence="9" id="KW-1185">Reference proteome</keyword>
<keyword evidence="2 6" id="KW-0812">Transmembrane</keyword>
<proteinExistence type="predicted"/>
<reference evidence="9" key="1">
    <citation type="journal article" date="2019" name="Int. J. Syst. Evol. Microbiol.">
        <title>The Global Catalogue of Microorganisms (GCM) 10K type strain sequencing project: providing services to taxonomists for standard genome sequencing and annotation.</title>
        <authorList>
            <consortium name="The Broad Institute Genomics Platform"/>
            <consortium name="The Broad Institute Genome Sequencing Center for Infectious Disease"/>
            <person name="Wu L."/>
            <person name="Ma J."/>
        </authorList>
    </citation>
    <scope>NUCLEOTIDE SEQUENCE [LARGE SCALE GENOMIC DNA]</scope>
    <source>
        <strain evidence="9">CCUG 62763</strain>
    </source>
</reference>
<evidence type="ECO:0000256" key="4">
    <source>
        <dbReference type="ARBA" id="ARBA00023136"/>
    </source>
</evidence>
<feature type="region of interest" description="Disordered" evidence="5">
    <location>
        <begin position="1"/>
        <end position="70"/>
    </location>
</feature>
<evidence type="ECO:0000259" key="7">
    <source>
        <dbReference type="Pfam" id="PF06305"/>
    </source>
</evidence>
<evidence type="ECO:0000256" key="3">
    <source>
        <dbReference type="ARBA" id="ARBA00022989"/>
    </source>
</evidence>
<accession>A0ABV9LMC0</accession>
<dbReference type="EMBL" id="JBHSGR010000022">
    <property type="protein sequence ID" value="MFC4695314.1"/>
    <property type="molecule type" value="Genomic_DNA"/>
</dbReference>
<evidence type="ECO:0000313" key="8">
    <source>
        <dbReference type="EMBL" id="MFC4695314.1"/>
    </source>
</evidence>
<keyword evidence="4 6" id="KW-0472">Membrane</keyword>
<feature type="domain" description="Lipopolysaccharide assembly protein A" evidence="7">
    <location>
        <begin position="96"/>
        <end position="142"/>
    </location>
</feature>
<evidence type="ECO:0000256" key="1">
    <source>
        <dbReference type="ARBA" id="ARBA00022475"/>
    </source>
</evidence>
<keyword evidence="1" id="KW-1003">Cell membrane</keyword>
<protein>
    <submittedName>
        <fullName evidence="8">Lipopolysaccharide assembly protein LapA domain-containing protein</fullName>
    </submittedName>
</protein>
<feature type="compositionally biased region" description="Low complexity" evidence="5">
    <location>
        <begin position="31"/>
        <end position="56"/>
    </location>
</feature>
<sequence>MTAPGSPADPRYPTSGTSAPGSDPLAGGYGTPSTSAGGYGTPSTSAGGSPAGTSPATPRPSGPSRAGAAGRTVGRGLALGLLLFVTVLLVLFVVFNGQTVQISLVFGDVQAPLVVALLIAAALGALVASLAGLVLRARRRNR</sequence>
<evidence type="ECO:0000256" key="2">
    <source>
        <dbReference type="ARBA" id="ARBA00022692"/>
    </source>
</evidence>
<organism evidence="8 9">
    <name type="scientific">Geodermatophilus arenarius</name>
    <dbReference type="NCBI Taxonomy" id="1137990"/>
    <lineage>
        <taxon>Bacteria</taxon>
        <taxon>Bacillati</taxon>
        <taxon>Actinomycetota</taxon>
        <taxon>Actinomycetes</taxon>
        <taxon>Geodermatophilales</taxon>
        <taxon>Geodermatophilaceae</taxon>
        <taxon>Geodermatophilus</taxon>
    </lineage>
</organism>
<gene>
    <name evidence="8" type="ORF">ACFO3M_18075</name>
</gene>
<dbReference type="Proteomes" id="UP001596025">
    <property type="component" value="Unassembled WGS sequence"/>
</dbReference>
<name>A0ABV9LMC0_9ACTN</name>
<keyword evidence="3 6" id="KW-1133">Transmembrane helix</keyword>
<feature type="transmembrane region" description="Helical" evidence="6">
    <location>
        <begin position="77"/>
        <end position="95"/>
    </location>
</feature>
<dbReference type="InterPro" id="IPR010445">
    <property type="entry name" value="LapA_dom"/>
</dbReference>
<evidence type="ECO:0000256" key="5">
    <source>
        <dbReference type="SAM" id="MobiDB-lite"/>
    </source>
</evidence>